<dbReference type="CDD" id="cd02440">
    <property type="entry name" value="AdoMet_MTases"/>
    <property type="match status" value="1"/>
</dbReference>
<dbReference type="PANTHER" id="PTHR43861">
    <property type="entry name" value="TRANS-ACONITATE 2-METHYLTRANSFERASE-RELATED"/>
    <property type="match status" value="1"/>
</dbReference>
<organism evidence="4 5">
    <name type="scientific">Segniliparus rotundus (strain ATCC BAA-972 / CDC 1076 / CIP 108378 / DSM 44985 / JCM 13578)</name>
    <dbReference type="NCBI Taxonomy" id="640132"/>
    <lineage>
        <taxon>Bacteria</taxon>
        <taxon>Bacillati</taxon>
        <taxon>Actinomycetota</taxon>
        <taxon>Actinomycetes</taxon>
        <taxon>Mycobacteriales</taxon>
        <taxon>Segniliparaceae</taxon>
        <taxon>Segniliparus</taxon>
    </lineage>
</organism>
<dbReference type="Gene3D" id="3.40.50.150">
    <property type="entry name" value="Vaccinia Virus protein VP39"/>
    <property type="match status" value="1"/>
</dbReference>
<evidence type="ECO:0000259" key="3">
    <source>
        <dbReference type="Pfam" id="PF13649"/>
    </source>
</evidence>
<name>D6ZDT7_SEGRD</name>
<keyword evidence="2 4" id="KW-0808">Transferase</keyword>
<reference evidence="4 5" key="1">
    <citation type="journal article" date="2010" name="Stand. Genomic Sci.">
        <title>Complete genome sequence of Segniliparus rotundus type strain (CDC 1076).</title>
        <authorList>
            <person name="Sikorski J."/>
            <person name="Lapidus A."/>
            <person name="Copeland A."/>
            <person name="Misra M."/>
            <person name="Glavina Del Rio T."/>
            <person name="Nolan M."/>
            <person name="Lucas S."/>
            <person name="Chen F."/>
            <person name="Tice H."/>
            <person name="Cheng J.F."/>
            <person name="Jando M."/>
            <person name="Schneider S."/>
            <person name="Bruce D."/>
            <person name="Goodwin L."/>
            <person name="Pitluck S."/>
            <person name="Liolios K."/>
            <person name="Mikhailova N."/>
            <person name="Pati A."/>
            <person name="Ivanova N."/>
            <person name="Mavromatis K."/>
            <person name="Chen A."/>
            <person name="Palaniappan K."/>
            <person name="Chertkov O."/>
            <person name="Land M."/>
            <person name="Hauser L."/>
            <person name="Chang Y.J."/>
            <person name="Jeffries C.D."/>
            <person name="Brettin T."/>
            <person name="Detter J.C."/>
            <person name="Han C."/>
            <person name="Rohde M."/>
            <person name="Goker M."/>
            <person name="Bristow J."/>
            <person name="Eisen J.A."/>
            <person name="Markowitz V."/>
            <person name="Hugenholtz P."/>
            <person name="Kyrpides N.C."/>
            <person name="Klenk H.P."/>
        </authorList>
    </citation>
    <scope>NUCLEOTIDE SEQUENCE [LARGE SCALE GENOMIC DNA]</scope>
    <source>
        <strain evidence="5">ATCC BAA-972 / CDC 1076 / CIP 108378 / DSM 44985 / JCM 13578</strain>
    </source>
</reference>
<dbReference type="InterPro" id="IPR041698">
    <property type="entry name" value="Methyltransf_25"/>
</dbReference>
<evidence type="ECO:0000256" key="2">
    <source>
        <dbReference type="ARBA" id="ARBA00022679"/>
    </source>
</evidence>
<dbReference type="Proteomes" id="UP000002247">
    <property type="component" value="Chromosome"/>
</dbReference>
<evidence type="ECO:0000256" key="1">
    <source>
        <dbReference type="ARBA" id="ARBA00022603"/>
    </source>
</evidence>
<dbReference type="OrthoDB" id="9795085at2"/>
<dbReference type="Gene3D" id="1.10.150.290">
    <property type="entry name" value="S-adenosyl-L-methionine-dependent methyltransferases"/>
    <property type="match status" value="1"/>
</dbReference>
<dbReference type="STRING" id="640132.Srot_2915"/>
<dbReference type="GO" id="GO:0030798">
    <property type="term" value="F:trans-aconitate 2-methyltransferase activity"/>
    <property type="evidence" value="ECO:0007669"/>
    <property type="project" value="UniProtKB-EC"/>
</dbReference>
<sequence>MATSWDPKVYHRFSDQRDRAYFDLLGRVPDIAPKTIVDLGCATGKLTAALGERWPDAHVTGIDSSPAMVAAAPHDLPANVRVELGDIAEFSAAGVDLVFTNAALQWLPQHRELLTAWAGQLRPGGAIAWQVPGNFLAPSHVLMRTLAQAPAWKGKLGGALRGGDSTDTPEQYARLALGSGLIPDAWETTYLHLLEGENPVLDWVRGTGLRPVLDLLSPQEAERFEREYAGLLRVAYPKAGERTPFPFRRVFCVAVKP</sequence>
<dbReference type="eggNOG" id="COG4106">
    <property type="taxonomic scope" value="Bacteria"/>
</dbReference>
<dbReference type="InterPro" id="IPR029063">
    <property type="entry name" value="SAM-dependent_MTases_sf"/>
</dbReference>
<protein>
    <submittedName>
        <fullName evidence="4">Trans-aconitate 2-methyltransferase</fullName>
        <ecNumber evidence="4">2.1.1.144</ecNumber>
    </submittedName>
</protein>
<dbReference type="InterPro" id="IPR023149">
    <property type="entry name" value="Trans_acon_MeTrfase_C"/>
</dbReference>
<dbReference type="SUPFAM" id="SSF53335">
    <property type="entry name" value="S-adenosyl-L-methionine-dependent methyltransferases"/>
    <property type="match status" value="1"/>
</dbReference>
<dbReference type="EMBL" id="CP001958">
    <property type="protein sequence ID" value="ADG99344.1"/>
    <property type="molecule type" value="Genomic_DNA"/>
</dbReference>
<accession>D6ZDT7</accession>
<keyword evidence="1 4" id="KW-0489">Methyltransferase</keyword>
<proteinExistence type="predicted"/>
<dbReference type="AlphaFoldDB" id="D6ZDT7"/>
<evidence type="ECO:0000313" key="5">
    <source>
        <dbReference type="Proteomes" id="UP000002247"/>
    </source>
</evidence>
<dbReference type="KEGG" id="srt:Srot_2915"/>
<feature type="domain" description="Methyltransferase" evidence="3">
    <location>
        <begin position="36"/>
        <end position="125"/>
    </location>
</feature>
<dbReference type="GO" id="GO:0032259">
    <property type="term" value="P:methylation"/>
    <property type="evidence" value="ECO:0007669"/>
    <property type="project" value="UniProtKB-KW"/>
</dbReference>
<dbReference type="Pfam" id="PF13649">
    <property type="entry name" value="Methyltransf_25"/>
    <property type="match status" value="1"/>
</dbReference>
<evidence type="ECO:0000313" key="4">
    <source>
        <dbReference type="EMBL" id="ADG99344.1"/>
    </source>
</evidence>
<dbReference type="RefSeq" id="WP_013139793.1">
    <property type="nucleotide sequence ID" value="NC_014168.1"/>
</dbReference>
<gene>
    <name evidence="4" type="ordered locus">Srot_2915</name>
</gene>
<keyword evidence="5" id="KW-1185">Reference proteome</keyword>
<dbReference type="EC" id="2.1.1.144" evidence="4"/>
<dbReference type="PANTHER" id="PTHR43861:SF1">
    <property type="entry name" value="TRANS-ACONITATE 2-METHYLTRANSFERASE"/>
    <property type="match status" value="1"/>
</dbReference>
<dbReference type="HOGENOM" id="CLU_037990_5_2_11"/>